<evidence type="ECO:0000313" key="3">
    <source>
        <dbReference type="Proteomes" id="UP000319514"/>
    </source>
</evidence>
<reference evidence="2 3" key="1">
    <citation type="submission" date="2019-06" db="EMBL/GenBank/DDBJ databases">
        <title>Sequencing the genomes of 1000 actinobacteria strains.</title>
        <authorList>
            <person name="Klenk H.-P."/>
        </authorList>
    </citation>
    <scope>NUCLEOTIDE SEQUENCE [LARGE SCALE GENOMIC DNA]</scope>
    <source>
        <strain evidence="2 3">DSM 18082</strain>
    </source>
</reference>
<feature type="region of interest" description="Disordered" evidence="1">
    <location>
        <begin position="110"/>
        <end position="132"/>
    </location>
</feature>
<keyword evidence="3" id="KW-1185">Reference proteome</keyword>
<name>A0A542ZNN2_9MICO</name>
<dbReference type="InterPro" id="IPR007251">
    <property type="entry name" value="Iron_permease_Fet4"/>
</dbReference>
<dbReference type="EMBL" id="VFOQ01000001">
    <property type="protein sequence ID" value="TQL61889.1"/>
    <property type="molecule type" value="Genomic_DNA"/>
</dbReference>
<proteinExistence type="predicted"/>
<dbReference type="Pfam" id="PF04120">
    <property type="entry name" value="Iron_permease"/>
    <property type="match status" value="1"/>
</dbReference>
<protein>
    <submittedName>
        <fullName evidence="2">Low affinity Fe/Cu permease</fullName>
    </submittedName>
</protein>
<evidence type="ECO:0000256" key="1">
    <source>
        <dbReference type="SAM" id="MobiDB-lite"/>
    </source>
</evidence>
<dbReference type="GO" id="GO:0055085">
    <property type="term" value="P:transmembrane transport"/>
    <property type="evidence" value="ECO:0007669"/>
    <property type="project" value="InterPro"/>
</dbReference>
<accession>A0A542ZNN2</accession>
<dbReference type="RefSeq" id="WP_281286352.1">
    <property type="nucleotide sequence ID" value="NZ_BAAAKX010000012.1"/>
</dbReference>
<feature type="compositionally biased region" description="Basic and acidic residues" evidence="1">
    <location>
        <begin position="113"/>
        <end position="132"/>
    </location>
</feature>
<sequence>MWSWVRSGPRWSRHPASRVLHGLDWVASRPSIAVTVVALDLLWVVFSARFEFPTRLESVFQTMVAAVTLAMVFVIQHTQSREQAATQRKLDEILRSLPAADKSMITLEAAPDDELRAAARTHRDAREEARPE</sequence>
<gene>
    <name evidence="2" type="ORF">FB474_3310</name>
</gene>
<comment type="caution">
    <text evidence="2">The sequence shown here is derived from an EMBL/GenBank/DDBJ whole genome shotgun (WGS) entry which is preliminary data.</text>
</comment>
<dbReference type="Proteomes" id="UP000319514">
    <property type="component" value="Unassembled WGS sequence"/>
</dbReference>
<evidence type="ECO:0000313" key="2">
    <source>
        <dbReference type="EMBL" id="TQL61889.1"/>
    </source>
</evidence>
<organism evidence="2 3">
    <name type="scientific">Oryzihumus leptocrescens</name>
    <dbReference type="NCBI Taxonomy" id="297536"/>
    <lineage>
        <taxon>Bacteria</taxon>
        <taxon>Bacillati</taxon>
        <taxon>Actinomycetota</taxon>
        <taxon>Actinomycetes</taxon>
        <taxon>Micrococcales</taxon>
        <taxon>Intrasporangiaceae</taxon>
        <taxon>Oryzihumus</taxon>
    </lineage>
</organism>
<dbReference type="AlphaFoldDB" id="A0A542ZNN2"/>